<dbReference type="AlphaFoldDB" id="A0A2I0ISK4"/>
<evidence type="ECO:0000256" key="7">
    <source>
        <dbReference type="ARBA" id="ARBA00022842"/>
    </source>
</evidence>
<evidence type="ECO:0000259" key="8">
    <source>
        <dbReference type="Pfam" id="PF22973"/>
    </source>
</evidence>
<evidence type="ECO:0000256" key="4">
    <source>
        <dbReference type="ARBA" id="ARBA00022741"/>
    </source>
</evidence>
<dbReference type="GO" id="GO:0016301">
    <property type="term" value="F:kinase activity"/>
    <property type="evidence" value="ECO:0007669"/>
    <property type="project" value="UniProtKB-KW"/>
</dbReference>
<comment type="cofactor">
    <cofactor evidence="1">
        <name>Mg(2+)</name>
        <dbReference type="ChEBI" id="CHEBI:18420"/>
    </cofactor>
</comment>
<dbReference type="Pfam" id="PF22973">
    <property type="entry name" value="GWD1_pHisD"/>
    <property type="match status" value="1"/>
</dbReference>
<sequence>MGYLRRSLTTADRGGLQVWTQPRPRLVSTSHSNRPAIFLSLQLSSLHSKARRAVLGRRVAGVPQKEAHMAILVQEMLSPDLSFVLHTLSPADHDHKKVEAEITSELGETLASGTRGMLWYLSSGKFDGLVKTLAFANFSEEMLVLGAGPADGEVIRLTVNYSKKPLTVDPMFRRQLGQRLSAVGFFLERKFGGPPDAEGCVVGNDIFIVQSLPQPHRVLFDNGWEAVFFVQESAPALGGAYWLAERVESEKVPKLCTILLKAVRSTINSQGWDVLVPGAAGGTLVQVETIEPGSISSSVDGPLILMVKRADGDEEVTAAGKNIEGVVLLQELPHSSHLGVRARQVTFFSM</sequence>
<keyword evidence="4" id="KW-0547">Nucleotide-binding</keyword>
<name>A0A2I0ISK4_PUNGR</name>
<dbReference type="InterPro" id="IPR054481">
    <property type="entry name" value="GWD1_pHisD"/>
</dbReference>
<dbReference type="GO" id="GO:0046872">
    <property type="term" value="F:metal ion binding"/>
    <property type="evidence" value="ECO:0007669"/>
    <property type="project" value="UniProtKB-KW"/>
</dbReference>
<feature type="domain" description="Alpha-glucan water dikinase phosphohistidine-like" evidence="8">
    <location>
        <begin position="272"/>
        <end position="345"/>
    </location>
</feature>
<dbReference type="Proteomes" id="UP000233551">
    <property type="component" value="Unassembled WGS sequence"/>
</dbReference>
<dbReference type="Gene3D" id="3.30.470.20">
    <property type="entry name" value="ATP-grasp fold, B domain"/>
    <property type="match status" value="1"/>
</dbReference>
<organism evidence="9 10">
    <name type="scientific">Punica granatum</name>
    <name type="common">Pomegranate</name>
    <dbReference type="NCBI Taxonomy" id="22663"/>
    <lineage>
        <taxon>Eukaryota</taxon>
        <taxon>Viridiplantae</taxon>
        <taxon>Streptophyta</taxon>
        <taxon>Embryophyta</taxon>
        <taxon>Tracheophyta</taxon>
        <taxon>Spermatophyta</taxon>
        <taxon>Magnoliopsida</taxon>
        <taxon>eudicotyledons</taxon>
        <taxon>Gunneridae</taxon>
        <taxon>Pentapetalae</taxon>
        <taxon>rosids</taxon>
        <taxon>malvids</taxon>
        <taxon>Myrtales</taxon>
        <taxon>Lythraceae</taxon>
        <taxon>Punica</taxon>
    </lineage>
</organism>
<keyword evidence="3" id="KW-0479">Metal-binding</keyword>
<keyword evidence="5" id="KW-0418">Kinase</keyword>
<keyword evidence="2" id="KW-0808">Transferase</keyword>
<evidence type="ECO:0000256" key="1">
    <source>
        <dbReference type="ARBA" id="ARBA00001946"/>
    </source>
</evidence>
<proteinExistence type="predicted"/>
<evidence type="ECO:0000313" key="9">
    <source>
        <dbReference type="EMBL" id="PKI46985.1"/>
    </source>
</evidence>
<dbReference type="PANTHER" id="PTHR47453">
    <property type="entry name" value="PHOSPHOGLUCAN, WATER DIKINASE, CHLOROPLASTIC"/>
    <property type="match status" value="1"/>
</dbReference>
<dbReference type="EMBL" id="PGOL01002562">
    <property type="protein sequence ID" value="PKI46985.1"/>
    <property type="molecule type" value="Genomic_DNA"/>
</dbReference>
<evidence type="ECO:0000256" key="6">
    <source>
        <dbReference type="ARBA" id="ARBA00022840"/>
    </source>
</evidence>
<keyword evidence="7" id="KW-0460">Magnesium</keyword>
<protein>
    <recommendedName>
        <fullName evidence="8">Alpha-glucan water dikinase phosphohistidine-like domain-containing protein</fullName>
    </recommendedName>
</protein>
<evidence type="ECO:0000256" key="2">
    <source>
        <dbReference type="ARBA" id="ARBA00022679"/>
    </source>
</evidence>
<accession>A0A2I0ISK4</accession>
<gene>
    <name evidence="9" type="ORF">CRG98_032610</name>
</gene>
<evidence type="ECO:0000313" key="10">
    <source>
        <dbReference type="Proteomes" id="UP000233551"/>
    </source>
</evidence>
<dbReference type="PANTHER" id="PTHR47453:SF1">
    <property type="entry name" value="PHOSPHOGLUCAN, WATER DIKINASE, CHLOROPLASTIC"/>
    <property type="match status" value="1"/>
</dbReference>
<dbReference type="SUPFAM" id="SSF56059">
    <property type="entry name" value="Glutathione synthetase ATP-binding domain-like"/>
    <property type="match status" value="1"/>
</dbReference>
<evidence type="ECO:0000256" key="5">
    <source>
        <dbReference type="ARBA" id="ARBA00022777"/>
    </source>
</evidence>
<keyword evidence="6" id="KW-0067">ATP-binding</keyword>
<keyword evidence="10" id="KW-1185">Reference proteome</keyword>
<dbReference type="GO" id="GO:0005524">
    <property type="term" value="F:ATP binding"/>
    <property type="evidence" value="ECO:0007669"/>
    <property type="project" value="UniProtKB-KW"/>
</dbReference>
<reference evidence="9 10" key="1">
    <citation type="submission" date="2017-11" db="EMBL/GenBank/DDBJ databases">
        <title>De-novo sequencing of pomegranate (Punica granatum L.) genome.</title>
        <authorList>
            <person name="Akparov Z."/>
            <person name="Amiraslanov A."/>
            <person name="Hajiyeva S."/>
            <person name="Abbasov M."/>
            <person name="Kaur K."/>
            <person name="Hamwieh A."/>
            <person name="Solovyev V."/>
            <person name="Salamov A."/>
            <person name="Braich B."/>
            <person name="Kosarev P."/>
            <person name="Mahmoud A."/>
            <person name="Hajiyev E."/>
            <person name="Babayeva S."/>
            <person name="Izzatullayeva V."/>
            <person name="Mammadov A."/>
            <person name="Mammadov A."/>
            <person name="Sharifova S."/>
            <person name="Ojaghi J."/>
            <person name="Eynullazada K."/>
            <person name="Bayramov B."/>
            <person name="Abdulazimova A."/>
            <person name="Shahmuradov I."/>
        </authorList>
    </citation>
    <scope>NUCLEOTIDE SEQUENCE [LARGE SCALE GENOMIC DNA]</scope>
    <source>
        <strain evidence="10">cv. AG2017</strain>
        <tissue evidence="9">Leaf</tissue>
    </source>
</reference>
<comment type="caution">
    <text evidence="9">The sequence shown here is derived from an EMBL/GenBank/DDBJ whole genome shotgun (WGS) entry which is preliminary data.</text>
</comment>
<evidence type="ECO:0000256" key="3">
    <source>
        <dbReference type="ARBA" id="ARBA00022723"/>
    </source>
</evidence>
<dbReference type="STRING" id="22663.A0A2I0ISK4"/>